<gene>
    <name evidence="3" type="ordered locus">Dester_1523</name>
</gene>
<accession>F0S2D5</accession>
<dbReference type="AlphaFoldDB" id="F0S2D5"/>
<dbReference type="KEGG" id="dte:Dester_1523"/>
<dbReference type="Pfam" id="PF12705">
    <property type="entry name" value="PDDEXK_1"/>
    <property type="match status" value="1"/>
</dbReference>
<dbReference type="eggNOG" id="COG2887">
    <property type="taxonomic scope" value="Bacteria"/>
</dbReference>
<reference evidence="4" key="2">
    <citation type="submission" date="2011-02" db="EMBL/GenBank/DDBJ databases">
        <title>The complete genome of Desulfurobacterium thermolithotrophum DSM 11699.</title>
        <authorList>
            <consortium name="US DOE Joint Genome Institute (JGI-PGF)"/>
            <person name="Lucas S."/>
            <person name="Copeland A."/>
            <person name="Lapidus A."/>
            <person name="Bruce D."/>
            <person name="Goodwin L."/>
            <person name="Pitluck S."/>
            <person name="Kyrpides N."/>
            <person name="Mavromatis K."/>
            <person name="Pagani I."/>
            <person name="Ivanova N."/>
            <person name="Mikhailova N."/>
            <person name="Daligault H."/>
            <person name="Detter J.C."/>
            <person name="Tapia R."/>
            <person name="Han C."/>
            <person name="Land M."/>
            <person name="Hauser L."/>
            <person name="Markowitz V."/>
            <person name="Cheng J.-F."/>
            <person name="Hugenholtz P."/>
            <person name="Woyke T."/>
            <person name="Wu D."/>
            <person name="Spring S."/>
            <person name="Brambilla E."/>
            <person name="Klenk H.-P."/>
            <person name="Eisen J.A."/>
        </authorList>
    </citation>
    <scope>NUCLEOTIDE SEQUENCE [LARGE SCALE GENOMIC DNA]</scope>
    <source>
        <strain evidence="4">DSM 11699 / BSA</strain>
    </source>
</reference>
<dbReference type="STRING" id="868864.Dester_1523"/>
<keyword evidence="1" id="KW-0175">Coiled coil</keyword>
<feature type="domain" description="PD-(D/E)XK endonuclease-like" evidence="2">
    <location>
        <begin position="44"/>
        <end position="295"/>
    </location>
</feature>
<organism evidence="3 4">
    <name type="scientific">Desulfurobacterium thermolithotrophum (strain DSM 11699 / BSA)</name>
    <dbReference type="NCBI Taxonomy" id="868864"/>
    <lineage>
        <taxon>Bacteria</taxon>
        <taxon>Pseudomonadati</taxon>
        <taxon>Aquificota</taxon>
        <taxon>Aquificia</taxon>
        <taxon>Desulfurobacteriales</taxon>
        <taxon>Desulfurobacteriaceae</taxon>
        <taxon>Desulfurobacterium</taxon>
    </lineage>
</organism>
<proteinExistence type="predicted"/>
<protein>
    <recommendedName>
        <fullName evidence="2">PD-(D/E)XK endonuclease-like domain-containing protein</fullName>
    </recommendedName>
</protein>
<dbReference type="EMBL" id="CP002543">
    <property type="protein sequence ID" value="ADY74150.1"/>
    <property type="molecule type" value="Genomic_DNA"/>
</dbReference>
<sequence length="306" mass="36524">MTKDPKIKRLLDGLSEFVREREVPLTQKEKRIKNRYTITGDIISYSICPRQYGFYKFLGYAPSNPTQEWYGSIIHRFLKRAHLFFLKTGRVVNDEEIERIFYLIEKSMEAEGVKATNKKVKESAIKVLQKFCSIEGEEFFKSIIEAELRLIKELDNFILYGIIDVLRTEGEKIEIWDYKGMEKPDETTPYGREKLNRYKKQMYVYGFLSKEKTGTFPDKAVLYFMNELLKGNLEKAHFIIDFRKEEIQNEVENFIEEFKKIVEEIEESQKTNNWRLPKNIDKNTCKQCDFRWDCPKFLSLKEEQVI</sequence>
<evidence type="ECO:0000256" key="1">
    <source>
        <dbReference type="SAM" id="Coils"/>
    </source>
</evidence>
<name>F0S2D5_DESTD</name>
<dbReference type="Gene3D" id="3.90.320.10">
    <property type="match status" value="1"/>
</dbReference>
<evidence type="ECO:0000313" key="4">
    <source>
        <dbReference type="Proteomes" id="UP000007102"/>
    </source>
</evidence>
<dbReference type="OrthoDB" id="12430at2"/>
<reference evidence="3 4" key="1">
    <citation type="journal article" date="2011" name="Stand. Genomic Sci.">
        <title>Complete genome sequence of the thermophilic sulfur-reducer Desulfurobacterium thermolithotrophum type strain (BSA(T)) from a deep-sea hydrothermal vent.</title>
        <authorList>
            <person name="Goker M."/>
            <person name="Daligault H."/>
            <person name="Mwirichia R."/>
            <person name="Lapidus A."/>
            <person name="Lucas S."/>
            <person name="Deshpande S."/>
            <person name="Pagani I."/>
            <person name="Tapia R."/>
            <person name="Cheng J.F."/>
            <person name="Goodwin L."/>
            <person name="Pitluck S."/>
            <person name="Liolios K."/>
            <person name="Ivanova N."/>
            <person name="Mavromatis K."/>
            <person name="Mikhailova N."/>
            <person name="Pati A."/>
            <person name="Chen A."/>
            <person name="Palaniappan K."/>
            <person name="Han C."/>
            <person name="Land M."/>
            <person name="Hauser L."/>
            <person name="Pan C."/>
            <person name="Brambilla E.M."/>
            <person name="Rohde M."/>
            <person name="Spring S."/>
            <person name="Sikorski J."/>
            <person name="Wirth R."/>
            <person name="Detter J.C."/>
            <person name="Woyke T."/>
            <person name="Bristow J."/>
            <person name="Eisen J.A."/>
            <person name="Markowitz V."/>
            <person name="Hugenholtz P."/>
            <person name="Kyrpides N.C."/>
            <person name="Klenk H.P."/>
        </authorList>
    </citation>
    <scope>NUCLEOTIDE SEQUENCE [LARGE SCALE GENOMIC DNA]</scope>
    <source>
        <strain evidence="4">DSM 11699 / BSA</strain>
    </source>
</reference>
<dbReference type="InterPro" id="IPR038726">
    <property type="entry name" value="PDDEXK_AddAB-type"/>
</dbReference>
<evidence type="ECO:0000313" key="3">
    <source>
        <dbReference type="EMBL" id="ADY74150.1"/>
    </source>
</evidence>
<keyword evidence="4" id="KW-1185">Reference proteome</keyword>
<dbReference type="RefSeq" id="WP_013639097.1">
    <property type="nucleotide sequence ID" value="NC_015185.1"/>
</dbReference>
<feature type="coiled-coil region" evidence="1">
    <location>
        <begin position="244"/>
        <end position="271"/>
    </location>
</feature>
<dbReference type="HOGENOM" id="CLU_908303_0_0_0"/>
<dbReference type="InterPro" id="IPR011604">
    <property type="entry name" value="PDDEXK-like_dom_sf"/>
</dbReference>
<dbReference type="InParanoid" id="F0S2D5"/>
<dbReference type="Proteomes" id="UP000007102">
    <property type="component" value="Chromosome"/>
</dbReference>
<dbReference type="SUPFAM" id="SSF52980">
    <property type="entry name" value="Restriction endonuclease-like"/>
    <property type="match status" value="1"/>
</dbReference>
<evidence type="ECO:0000259" key="2">
    <source>
        <dbReference type="Pfam" id="PF12705"/>
    </source>
</evidence>
<dbReference type="InterPro" id="IPR011335">
    <property type="entry name" value="Restrct_endonuc-II-like"/>
</dbReference>